<feature type="transmembrane region" description="Helical" evidence="1">
    <location>
        <begin position="79"/>
        <end position="96"/>
    </location>
</feature>
<dbReference type="RefSeq" id="WP_116756249.1">
    <property type="nucleotide sequence ID" value="NZ_JBHUEX010000001.1"/>
</dbReference>
<name>A0A2V1HMN4_9MICO</name>
<dbReference type="OrthoDB" id="5019571at2"/>
<dbReference type="EMBL" id="QEOP01000002">
    <property type="protein sequence ID" value="PVZ93735.1"/>
    <property type="molecule type" value="Genomic_DNA"/>
</dbReference>
<comment type="caution">
    <text evidence="2">The sequence shown here is derived from an EMBL/GenBank/DDBJ whole genome shotgun (WGS) entry which is preliminary data.</text>
</comment>
<gene>
    <name evidence="2" type="ORF">DDQ50_08025</name>
</gene>
<keyword evidence="1" id="KW-0812">Transmembrane</keyword>
<proteinExistence type="predicted"/>
<evidence type="ECO:0000256" key="1">
    <source>
        <dbReference type="SAM" id="Phobius"/>
    </source>
</evidence>
<keyword evidence="1" id="KW-1133">Transmembrane helix</keyword>
<accession>A0A2V1HMN4</accession>
<reference evidence="2 3" key="1">
    <citation type="submission" date="2018-05" db="EMBL/GenBank/DDBJ databases">
        <title>Amnibacterium sp. M8JJ-5, whole genome shotgun sequence.</title>
        <authorList>
            <person name="Tuo L."/>
        </authorList>
    </citation>
    <scope>NUCLEOTIDE SEQUENCE [LARGE SCALE GENOMIC DNA]</scope>
    <source>
        <strain evidence="2 3">M8JJ-5</strain>
    </source>
</reference>
<sequence length="278" mass="29893">MPTAGDGTPTWRSIGRETRGEVLRLAKAGKIHPDPAIAALAYHWSHRPSEDRFANQISGAILLVGTVLALLGFVASSNAVVLVVGVGVTLIVVVAMRRQEAGVAASIRSAYPDTYLLQGGRDEFDGGQLPPPVGAELAERQRLVLDLAEAAWQQVREHASVDFLTDDGRPVVSVEPHKADAAGFWMVADHALNIQIGQSRARWSLRVSPESEALSAAMLQAVIAGRVDETRALGRVAVTVHLADGRELSALADESTVGFLKVPGWRRWGRTREFAPYS</sequence>
<protein>
    <submittedName>
        <fullName evidence="2">Uncharacterized protein</fullName>
    </submittedName>
</protein>
<feature type="transmembrane region" description="Helical" evidence="1">
    <location>
        <begin position="53"/>
        <end position="73"/>
    </location>
</feature>
<dbReference type="AlphaFoldDB" id="A0A2V1HMN4"/>
<keyword evidence="3" id="KW-1185">Reference proteome</keyword>
<keyword evidence="1" id="KW-0472">Membrane</keyword>
<evidence type="ECO:0000313" key="3">
    <source>
        <dbReference type="Proteomes" id="UP000244893"/>
    </source>
</evidence>
<organism evidence="2 3">
    <name type="scientific">Amnibacterium flavum</name>
    <dbReference type="NCBI Taxonomy" id="2173173"/>
    <lineage>
        <taxon>Bacteria</taxon>
        <taxon>Bacillati</taxon>
        <taxon>Actinomycetota</taxon>
        <taxon>Actinomycetes</taxon>
        <taxon>Micrococcales</taxon>
        <taxon>Microbacteriaceae</taxon>
        <taxon>Amnibacterium</taxon>
    </lineage>
</organism>
<evidence type="ECO:0000313" key="2">
    <source>
        <dbReference type="EMBL" id="PVZ93735.1"/>
    </source>
</evidence>
<dbReference type="Proteomes" id="UP000244893">
    <property type="component" value="Unassembled WGS sequence"/>
</dbReference>